<gene>
    <name evidence="4" type="ORF">GBB04_08615</name>
</gene>
<dbReference type="PROSITE" id="PS00101">
    <property type="entry name" value="HEXAPEP_TRANSFERASES"/>
    <property type="match status" value="1"/>
</dbReference>
<evidence type="ECO:0000256" key="2">
    <source>
        <dbReference type="ARBA" id="ARBA00022679"/>
    </source>
</evidence>
<dbReference type="Proteomes" id="UP000429211">
    <property type="component" value="Unassembled WGS sequence"/>
</dbReference>
<dbReference type="InterPro" id="IPR018357">
    <property type="entry name" value="Hexapep_transf_CS"/>
</dbReference>
<proteinExistence type="inferred from homology"/>
<dbReference type="CDD" id="cd03357">
    <property type="entry name" value="LbH_MAT_GAT"/>
    <property type="match status" value="1"/>
</dbReference>
<reference evidence="4 5" key="1">
    <citation type="journal article" date="2019" name="Nat. Med.">
        <title>A library of human gut bacterial isolates paired with longitudinal multiomics data enables mechanistic microbiome research.</title>
        <authorList>
            <person name="Poyet M."/>
            <person name="Groussin M."/>
            <person name="Gibbons S.M."/>
            <person name="Avila-Pacheco J."/>
            <person name="Jiang X."/>
            <person name="Kearney S.M."/>
            <person name="Perrotta A.R."/>
            <person name="Berdy B."/>
            <person name="Zhao S."/>
            <person name="Lieberman T.D."/>
            <person name="Swanson P.K."/>
            <person name="Smith M."/>
            <person name="Roesemann S."/>
            <person name="Alexander J.E."/>
            <person name="Rich S.A."/>
            <person name="Livny J."/>
            <person name="Vlamakis H."/>
            <person name="Clish C."/>
            <person name="Bullock K."/>
            <person name="Deik A."/>
            <person name="Scott J."/>
            <person name="Pierce K.A."/>
            <person name="Xavier R.J."/>
            <person name="Alm E.J."/>
        </authorList>
    </citation>
    <scope>NUCLEOTIDE SEQUENCE [LARGE SCALE GENOMIC DNA]</scope>
    <source>
        <strain evidence="4 5">BIOML-A2</strain>
    </source>
</reference>
<comment type="similarity">
    <text evidence="1">Belongs to the transferase hexapeptide repeat family.</text>
</comment>
<dbReference type="PANTHER" id="PTHR23416">
    <property type="entry name" value="SIALIC ACID SYNTHASE-RELATED"/>
    <property type="match status" value="1"/>
</dbReference>
<sequence>MRSAPTSAKYDSKDFMMEYGKGHVYELMDQGGPTDNREPYFKEAVDEMMRARTLCAKANATLPDDPSYVGHLEELFGRKLDDVRILTPFTCDFGNRVTFGKGVFINHSAILSASGGIEFGDGVQVAPGVRIATINHDFNARHSMYTYGRVTIKKNAWIGMNVTICPGVTIGEYAVVGAGAVVTKDVPDYGVAVGTPAKVIKMLDPNEQQE</sequence>
<dbReference type="Gene3D" id="2.160.10.10">
    <property type="entry name" value="Hexapeptide repeat proteins"/>
    <property type="match status" value="1"/>
</dbReference>
<dbReference type="SUPFAM" id="SSF51161">
    <property type="entry name" value="Trimeric LpxA-like enzymes"/>
    <property type="match status" value="1"/>
</dbReference>
<evidence type="ECO:0000256" key="1">
    <source>
        <dbReference type="ARBA" id="ARBA00007274"/>
    </source>
</evidence>
<dbReference type="Pfam" id="PF00132">
    <property type="entry name" value="Hexapep"/>
    <property type="match status" value="1"/>
</dbReference>
<evidence type="ECO:0000313" key="5">
    <source>
        <dbReference type="Proteomes" id="UP000429211"/>
    </source>
</evidence>
<keyword evidence="2 4" id="KW-0808">Transferase</keyword>
<dbReference type="InterPro" id="IPR011004">
    <property type="entry name" value="Trimer_LpxA-like_sf"/>
</dbReference>
<keyword evidence="3" id="KW-0677">Repeat</keyword>
<dbReference type="GO" id="GO:0005829">
    <property type="term" value="C:cytosol"/>
    <property type="evidence" value="ECO:0007669"/>
    <property type="project" value="TreeGrafter"/>
</dbReference>
<dbReference type="EMBL" id="WDPD01000010">
    <property type="protein sequence ID" value="KAB7459740.1"/>
    <property type="molecule type" value="Genomic_DNA"/>
</dbReference>
<evidence type="ECO:0000256" key="3">
    <source>
        <dbReference type="ARBA" id="ARBA00022737"/>
    </source>
</evidence>
<evidence type="ECO:0000313" key="4">
    <source>
        <dbReference type="EMBL" id="KAB7459740.1"/>
    </source>
</evidence>
<dbReference type="AlphaFoldDB" id="A0A7J5TG06"/>
<protein>
    <submittedName>
        <fullName evidence="4">Sugar O-acetyltransferase</fullName>
    </submittedName>
</protein>
<dbReference type="InterPro" id="IPR001451">
    <property type="entry name" value="Hexapep"/>
</dbReference>
<accession>A0A7J5TG06</accession>
<organism evidence="4 5">
    <name type="scientific">Bifidobacterium dentium</name>
    <dbReference type="NCBI Taxonomy" id="1689"/>
    <lineage>
        <taxon>Bacteria</taxon>
        <taxon>Bacillati</taxon>
        <taxon>Actinomycetota</taxon>
        <taxon>Actinomycetes</taxon>
        <taxon>Bifidobacteriales</taxon>
        <taxon>Bifidobacteriaceae</taxon>
        <taxon>Bifidobacterium</taxon>
    </lineage>
</organism>
<dbReference type="InterPro" id="IPR051159">
    <property type="entry name" value="Hexapeptide_acetyltransf"/>
</dbReference>
<name>A0A7J5TG06_9BIFI</name>
<dbReference type="PANTHER" id="PTHR23416:SF23">
    <property type="entry name" value="ACETYLTRANSFERASE C18B11.09C-RELATED"/>
    <property type="match status" value="1"/>
</dbReference>
<dbReference type="GO" id="GO:0008374">
    <property type="term" value="F:O-acyltransferase activity"/>
    <property type="evidence" value="ECO:0007669"/>
    <property type="project" value="TreeGrafter"/>
</dbReference>
<comment type="caution">
    <text evidence="4">The sequence shown here is derived from an EMBL/GenBank/DDBJ whole genome shotgun (WGS) entry which is preliminary data.</text>
</comment>